<evidence type="ECO:0000313" key="1">
    <source>
        <dbReference type="EMBL" id="UOQ54768.1"/>
    </source>
</evidence>
<sequence>MMSSLSLAVPKGPRQQTTEGIAADILCRKQFSQLTTLLKYHLDRSLRKDTRLGIQQDEDDQKPARS</sequence>
<protein>
    <submittedName>
        <fullName evidence="1">Uncharacterized protein</fullName>
    </submittedName>
</protein>
<keyword evidence="2" id="KW-1185">Reference proteome</keyword>
<organism evidence="1 2">
    <name type="scientific">Hymenobacter cellulosivorans</name>
    <dbReference type="NCBI Taxonomy" id="2932249"/>
    <lineage>
        <taxon>Bacteria</taxon>
        <taxon>Pseudomonadati</taxon>
        <taxon>Bacteroidota</taxon>
        <taxon>Cytophagia</taxon>
        <taxon>Cytophagales</taxon>
        <taxon>Hymenobacteraceae</taxon>
        <taxon>Hymenobacter</taxon>
    </lineage>
</organism>
<gene>
    <name evidence="1" type="ORF">MUN80_08410</name>
</gene>
<name>A0ABY4FFI2_9BACT</name>
<dbReference type="Proteomes" id="UP000831785">
    <property type="component" value="Chromosome"/>
</dbReference>
<evidence type="ECO:0000313" key="2">
    <source>
        <dbReference type="Proteomes" id="UP000831785"/>
    </source>
</evidence>
<dbReference type="RefSeq" id="WP_244722227.1">
    <property type="nucleotide sequence ID" value="NZ_CP095049.1"/>
</dbReference>
<reference evidence="1 2" key="1">
    <citation type="submission" date="2022-04" db="EMBL/GenBank/DDBJ databases">
        <title>Hymenobacter sp. isolated from the air.</title>
        <authorList>
            <person name="Won M."/>
            <person name="Lee C.-M."/>
            <person name="Woen H.-Y."/>
            <person name="Kwon S.-W."/>
        </authorList>
    </citation>
    <scope>NUCLEOTIDE SEQUENCE [LARGE SCALE GENOMIC DNA]</scope>
    <source>
        <strain evidence="2">5116 S-27</strain>
    </source>
</reference>
<dbReference type="EMBL" id="CP095049">
    <property type="protein sequence ID" value="UOQ54768.1"/>
    <property type="molecule type" value="Genomic_DNA"/>
</dbReference>
<proteinExistence type="predicted"/>
<accession>A0ABY4FFI2</accession>